<protein>
    <submittedName>
        <fullName evidence="1">Uncharacterized protein</fullName>
    </submittedName>
</protein>
<dbReference type="AlphaFoldDB" id="A0AAN7RCN5"/>
<dbReference type="PANTHER" id="PTHR34670:SF8">
    <property type="entry name" value="EXPRESSED PROTEIN"/>
    <property type="match status" value="1"/>
</dbReference>
<organism evidence="1 2">
    <name type="scientific">Trapa natans</name>
    <name type="common">Water chestnut</name>
    <dbReference type="NCBI Taxonomy" id="22666"/>
    <lineage>
        <taxon>Eukaryota</taxon>
        <taxon>Viridiplantae</taxon>
        <taxon>Streptophyta</taxon>
        <taxon>Embryophyta</taxon>
        <taxon>Tracheophyta</taxon>
        <taxon>Spermatophyta</taxon>
        <taxon>Magnoliopsida</taxon>
        <taxon>eudicotyledons</taxon>
        <taxon>Gunneridae</taxon>
        <taxon>Pentapetalae</taxon>
        <taxon>rosids</taxon>
        <taxon>malvids</taxon>
        <taxon>Myrtales</taxon>
        <taxon>Lythraceae</taxon>
        <taxon>Trapa</taxon>
    </lineage>
</organism>
<name>A0AAN7RCN5_TRANT</name>
<dbReference type="PANTHER" id="PTHR34670">
    <property type="entry name" value="EXPRESSED PROTEIN"/>
    <property type="match status" value="1"/>
</dbReference>
<proteinExistence type="predicted"/>
<sequence>MEGLIPLVYRAIVQYKNGGNSHGFTGGAWFPESPSPSYMRLPGDSGRFQLVSTDLQFFHPTTSPSTSRGGITHGTAAQVIISSRVQPSSISRLTSRRAAV</sequence>
<dbReference type="Proteomes" id="UP001346149">
    <property type="component" value="Unassembled WGS sequence"/>
</dbReference>
<keyword evidence="2" id="KW-1185">Reference proteome</keyword>
<comment type="caution">
    <text evidence="1">The sequence shown here is derived from an EMBL/GenBank/DDBJ whole genome shotgun (WGS) entry which is preliminary data.</text>
</comment>
<evidence type="ECO:0000313" key="1">
    <source>
        <dbReference type="EMBL" id="KAK4796595.1"/>
    </source>
</evidence>
<reference evidence="1 2" key="1">
    <citation type="journal article" date="2023" name="Hortic Res">
        <title>Pangenome of water caltrop reveals structural variations and asymmetric subgenome divergence after allopolyploidization.</title>
        <authorList>
            <person name="Zhang X."/>
            <person name="Chen Y."/>
            <person name="Wang L."/>
            <person name="Yuan Y."/>
            <person name="Fang M."/>
            <person name="Shi L."/>
            <person name="Lu R."/>
            <person name="Comes H.P."/>
            <person name="Ma Y."/>
            <person name="Chen Y."/>
            <person name="Huang G."/>
            <person name="Zhou Y."/>
            <person name="Zheng Z."/>
            <person name="Qiu Y."/>
        </authorList>
    </citation>
    <scope>NUCLEOTIDE SEQUENCE [LARGE SCALE GENOMIC DNA]</scope>
    <source>
        <strain evidence="1">F231</strain>
    </source>
</reference>
<dbReference type="EMBL" id="JAXQNO010000006">
    <property type="protein sequence ID" value="KAK4796595.1"/>
    <property type="molecule type" value="Genomic_DNA"/>
</dbReference>
<gene>
    <name evidence="1" type="ORF">SAY86_028921</name>
</gene>
<evidence type="ECO:0000313" key="2">
    <source>
        <dbReference type="Proteomes" id="UP001346149"/>
    </source>
</evidence>
<accession>A0AAN7RCN5</accession>